<protein>
    <submittedName>
        <fullName evidence="2">Uncharacterized protein</fullName>
    </submittedName>
</protein>
<feature type="compositionally biased region" description="Acidic residues" evidence="1">
    <location>
        <begin position="263"/>
        <end position="273"/>
    </location>
</feature>
<feature type="non-terminal residue" evidence="2">
    <location>
        <position position="344"/>
    </location>
</feature>
<comment type="caution">
    <text evidence="2">The sequence shown here is derived from an EMBL/GenBank/DDBJ whole genome shotgun (WGS) entry which is preliminary data.</text>
</comment>
<evidence type="ECO:0000313" key="2">
    <source>
        <dbReference type="EMBL" id="KAH7060439.1"/>
    </source>
</evidence>
<evidence type="ECO:0000256" key="1">
    <source>
        <dbReference type="SAM" id="MobiDB-lite"/>
    </source>
</evidence>
<feature type="compositionally biased region" description="Basic and acidic residues" evidence="1">
    <location>
        <begin position="330"/>
        <end position="344"/>
    </location>
</feature>
<accession>A0ABQ8GP96</accession>
<feature type="compositionally biased region" description="Polar residues" evidence="1">
    <location>
        <begin position="55"/>
        <end position="65"/>
    </location>
</feature>
<name>A0ABQ8GP96_9PEZI</name>
<feature type="region of interest" description="Disordered" evidence="1">
    <location>
        <begin position="312"/>
        <end position="344"/>
    </location>
</feature>
<keyword evidence="3" id="KW-1185">Reference proteome</keyword>
<feature type="region of interest" description="Disordered" evidence="1">
    <location>
        <begin position="194"/>
        <end position="274"/>
    </location>
</feature>
<feature type="region of interest" description="Disordered" evidence="1">
    <location>
        <begin position="55"/>
        <end position="75"/>
    </location>
</feature>
<gene>
    <name evidence="2" type="ORF">B0J12DRAFT_725208</name>
</gene>
<dbReference type="EMBL" id="JAGTJR010000005">
    <property type="protein sequence ID" value="KAH7060439.1"/>
    <property type="molecule type" value="Genomic_DNA"/>
</dbReference>
<sequence length="344" mass="38038">MNLDSQSSSGKRSLPPQLESPSNALLLQLPAIAPPICARRTLRWSTASTGKITSAVTSTPSNAIPRTSLGHASARPARRITSSCRLASHLEWLRSKKALCGNLRQPQIPFWVLRPLLASFPAMLFAATNSPYDGHQSEEFIEYAGLALPSGIPSVAINMPLIDVEPYRILPPLAHSQANEEGGNLAIRDVQNEARSQERCHAPAIEDEQGNDYEGYVHVGRNGGWESGRPRHRYLPARTSSQGSSASSSSCLGRLHDNGAYSTEDDDSDGDEDQQLRDALRRSADKYADRLREEERAIAERSAREYITWDEELEEEERRRTVGESGGEVKALKEAREEEQQRLA</sequence>
<dbReference type="Proteomes" id="UP000774617">
    <property type="component" value="Unassembled WGS sequence"/>
</dbReference>
<organism evidence="2 3">
    <name type="scientific">Macrophomina phaseolina</name>
    <dbReference type="NCBI Taxonomy" id="35725"/>
    <lineage>
        <taxon>Eukaryota</taxon>
        <taxon>Fungi</taxon>
        <taxon>Dikarya</taxon>
        <taxon>Ascomycota</taxon>
        <taxon>Pezizomycotina</taxon>
        <taxon>Dothideomycetes</taxon>
        <taxon>Dothideomycetes incertae sedis</taxon>
        <taxon>Botryosphaeriales</taxon>
        <taxon>Botryosphaeriaceae</taxon>
        <taxon>Macrophomina</taxon>
    </lineage>
</organism>
<feature type="compositionally biased region" description="Low complexity" evidence="1">
    <location>
        <begin position="240"/>
        <end position="250"/>
    </location>
</feature>
<proteinExistence type="predicted"/>
<reference evidence="2 3" key="1">
    <citation type="journal article" date="2021" name="Nat. Commun.">
        <title>Genetic determinants of endophytism in the Arabidopsis root mycobiome.</title>
        <authorList>
            <person name="Mesny F."/>
            <person name="Miyauchi S."/>
            <person name="Thiergart T."/>
            <person name="Pickel B."/>
            <person name="Atanasova L."/>
            <person name="Karlsson M."/>
            <person name="Huettel B."/>
            <person name="Barry K.W."/>
            <person name="Haridas S."/>
            <person name="Chen C."/>
            <person name="Bauer D."/>
            <person name="Andreopoulos W."/>
            <person name="Pangilinan J."/>
            <person name="LaButti K."/>
            <person name="Riley R."/>
            <person name="Lipzen A."/>
            <person name="Clum A."/>
            <person name="Drula E."/>
            <person name="Henrissat B."/>
            <person name="Kohler A."/>
            <person name="Grigoriev I.V."/>
            <person name="Martin F.M."/>
            <person name="Hacquard S."/>
        </authorList>
    </citation>
    <scope>NUCLEOTIDE SEQUENCE [LARGE SCALE GENOMIC DNA]</scope>
    <source>
        <strain evidence="2 3">MPI-SDFR-AT-0080</strain>
    </source>
</reference>
<evidence type="ECO:0000313" key="3">
    <source>
        <dbReference type="Proteomes" id="UP000774617"/>
    </source>
</evidence>